<evidence type="ECO:0000313" key="2">
    <source>
        <dbReference type="Proteomes" id="UP000275137"/>
    </source>
</evidence>
<organism evidence="1 2">
    <name type="scientific">Pseudomethylobacillus aquaticus</name>
    <dbReference type="NCBI Taxonomy" id="2676064"/>
    <lineage>
        <taxon>Bacteria</taxon>
        <taxon>Pseudomonadati</taxon>
        <taxon>Pseudomonadota</taxon>
        <taxon>Betaproteobacteria</taxon>
        <taxon>Nitrosomonadales</taxon>
        <taxon>Methylophilaceae</taxon>
        <taxon>Pseudomethylobacillus</taxon>
    </lineage>
</organism>
<dbReference type="Proteomes" id="UP000275137">
    <property type="component" value="Unassembled WGS sequence"/>
</dbReference>
<reference evidence="1 2" key="1">
    <citation type="submission" date="2018-10" db="EMBL/GenBank/DDBJ databases">
        <authorList>
            <person name="Chen W.-M."/>
        </authorList>
    </citation>
    <scope>NUCLEOTIDE SEQUENCE [LARGE SCALE GENOMIC DNA]</scope>
    <source>
        <strain evidence="1 2">H-5</strain>
    </source>
</reference>
<evidence type="ECO:0000313" key="1">
    <source>
        <dbReference type="EMBL" id="ROH88430.1"/>
    </source>
</evidence>
<sequence>MRRQLIPVVIKSVFPEFSFPGIALLFPVILVSISAVPALAADFFEGQPPLHIARLESCQVGQRVITPGGKPATVTAVQGSGCKVRKDDVSYEDTYSAFMLDVVAGSGHASVEPVSAQAVTTGKYQCYFLIGSTLNYSLVDVNILSAGRYADKYGNKGKYRQNGKDIVFESGTFEKHRAYTMNGNIMLSSPTGSNYMSCSKQRGS</sequence>
<keyword evidence="2" id="KW-1185">Reference proteome</keyword>
<comment type="caution">
    <text evidence="1">The sequence shown here is derived from an EMBL/GenBank/DDBJ whole genome shotgun (WGS) entry which is preliminary data.</text>
</comment>
<dbReference type="EMBL" id="RJVP01000001">
    <property type="protein sequence ID" value="ROH88430.1"/>
    <property type="molecule type" value="Genomic_DNA"/>
</dbReference>
<name>A0A3N0V6K4_9PROT</name>
<proteinExistence type="predicted"/>
<accession>A0A3N0V6K4</accession>
<dbReference type="RefSeq" id="WP_123236422.1">
    <property type="nucleotide sequence ID" value="NZ_RJVP01000001.1"/>
</dbReference>
<gene>
    <name evidence="1" type="ORF">ED236_02975</name>
</gene>
<dbReference type="AlphaFoldDB" id="A0A3N0V6K4"/>
<protein>
    <submittedName>
        <fullName evidence="1">Uncharacterized protein</fullName>
    </submittedName>
</protein>